<keyword evidence="1" id="KW-0472">Membrane</keyword>
<dbReference type="InterPro" id="IPR036259">
    <property type="entry name" value="MFS_trans_sf"/>
</dbReference>
<gene>
    <name evidence="2" type="ORF">GCM10022419_111550</name>
</gene>
<feature type="transmembrane region" description="Helical" evidence="1">
    <location>
        <begin position="289"/>
        <end position="313"/>
    </location>
</feature>
<name>A0ABP6ZJS6_9ACTN</name>
<dbReference type="EMBL" id="BAABDQ010000044">
    <property type="protein sequence ID" value="GAA3608322.1"/>
    <property type="molecule type" value="Genomic_DNA"/>
</dbReference>
<keyword evidence="1" id="KW-0812">Transmembrane</keyword>
<accession>A0ABP6ZJS6</accession>
<reference evidence="3" key="1">
    <citation type="journal article" date="2019" name="Int. J. Syst. Evol. Microbiol.">
        <title>The Global Catalogue of Microorganisms (GCM) 10K type strain sequencing project: providing services to taxonomists for standard genome sequencing and annotation.</title>
        <authorList>
            <consortium name="The Broad Institute Genomics Platform"/>
            <consortium name="The Broad Institute Genome Sequencing Center for Infectious Disease"/>
            <person name="Wu L."/>
            <person name="Ma J."/>
        </authorList>
    </citation>
    <scope>NUCLEOTIDE SEQUENCE [LARGE SCALE GENOMIC DNA]</scope>
    <source>
        <strain evidence="3">JCM 17326</strain>
    </source>
</reference>
<proteinExistence type="predicted"/>
<keyword evidence="1" id="KW-1133">Transmembrane helix</keyword>
<keyword evidence="3" id="KW-1185">Reference proteome</keyword>
<feature type="transmembrane region" description="Helical" evidence="1">
    <location>
        <begin position="70"/>
        <end position="91"/>
    </location>
</feature>
<dbReference type="RefSeq" id="WP_345575174.1">
    <property type="nucleotide sequence ID" value="NZ_BAABDQ010000044.1"/>
</dbReference>
<dbReference type="InterPro" id="IPR011701">
    <property type="entry name" value="MFS"/>
</dbReference>
<dbReference type="Gene3D" id="1.20.1250.20">
    <property type="entry name" value="MFS general substrate transporter like domains"/>
    <property type="match status" value="2"/>
</dbReference>
<feature type="transmembrane region" description="Helical" evidence="1">
    <location>
        <begin position="325"/>
        <end position="348"/>
    </location>
</feature>
<feature type="transmembrane region" description="Helical" evidence="1">
    <location>
        <begin position="97"/>
        <end position="114"/>
    </location>
</feature>
<feature type="transmembrane region" description="Helical" evidence="1">
    <location>
        <begin position="39"/>
        <end position="58"/>
    </location>
</feature>
<evidence type="ECO:0000313" key="2">
    <source>
        <dbReference type="EMBL" id="GAA3608322.1"/>
    </source>
</evidence>
<protein>
    <recommendedName>
        <fullName evidence="4">MFS transporter</fullName>
    </recommendedName>
</protein>
<dbReference type="Proteomes" id="UP001500630">
    <property type="component" value="Unassembled WGS sequence"/>
</dbReference>
<dbReference type="Pfam" id="PF07690">
    <property type="entry name" value="MFS_1"/>
    <property type="match status" value="1"/>
</dbReference>
<feature type="transmembrane region" description="Helical" evidence="1">
    <location>
        <begin position="135"/>
        <end position="157"/>
    </location>
</feature>
<feature type="transmembrane region" description="Helical" evidence="1">
    <location>
        <begin position="163"/>
        <end position="183"/>
    </location>
</feature>
<comment type="caution">
    <text evidence="2">The sequence shown here is derived from an EMBL/GenBank/DDBJ whole genome shotgun (WGS) entry which is preliminary data.</text>
</comment>
<feature type="transmembrane region" description="Helical" evidence="1">
    <location>
        <begin position="12"/>
        <end position="33"/>
    </location>
</feature>
<evidence type="ECO:0008006" key="4">
    <source>
        <dbReference type="Google" id="ProtNLM"/>
    </source>
</evidence>
<organism evidence="2 3">
    <name type="scientific">Nonomuraea rosea</name>
    <dbReference type="NCBI Taxonomy" id="638574"/>
    <lineage>
        <taxon>Bacteria</taxon>
        <taxon>Bacillati</taxon>
        <taxon>Actinomycetota</taxon>
        <taxon>Actinomycetes</taxon>
        <taxon>Streptosporangiales</taxon>
        <taxon>Streptosporangiaceae</taxon>
        <taxon>Nonomuraea</taxon>
    </lineage>
</organism>
<feature type="transmembrane region" description="Helical" evidence="1">
    <location>
        <begin position="354"/>
        <end position="373"/>
    </location>
</feature>
<dbReference type="SUPFAM" id="SSF103473">
    <property type="entry name" value="MFS general substrate transporter"/>
    <property type="match status" value="1"/>
</dbReference>
<sequence>MALSAPLRGLATALVLRNLALGLVNVFLPLLMLERGAELWHICLFYIGYALCKLLINYPSIVLVERHHPGFGLGVALLASALYLILLEAYVSGAGDWLIVLAPAALAWMNAFLWNSQHIHISRALDVARRGRDMALLNTFTHLALLAAPLMGGILITLVGQQALLYVAIGIIVVAAFPARSARHLPRFPTPSLGDRHPAPTRDLLANLSFNAHNMVHFLVWPVYLAVVIGEFATIGILTAAAEAIGLMLLMVAGKRGDRGATRRVLVEGTAATMVLHVARLAAATTPVAIILIGGAATAAIGYQQIPWVSTYYAHARRRGARYVLWMEMAGDIGYVLVWSALLITALVSATPQALFIMAFLLAAFFTVGCLLINKEHKEDVPDLVHTPEGPMATNRT</sequence>
<evidence type="ECO:0000313" key="3">
    <source>
        <dbReference type="Proteomes" id="UP001500630"/>
    </source>
</evidence>
<evidence type="ECO:0000256" key="1">
    <source>
        <dbReference type="SAM" id="Phobius"/>
    </source>
</evidence>